<evidence type="ECO:0000256" key="5">
    <source>
        <dbReference type="ARBA" id="ARBA00022801"/>
    </source>
</evidence>
<dbReference type="InterPro" id="IPR026392">
    <property type="entry name" value="Exo/Archaeosortase_dom"/>
</dbReference>
<keyword evidence="2" id="KW-1003">Cell membrane</keyword>
<sequence length="193" mass="21741">MQTITKTALFSNKKTGFNILLFVLLYVILLQGFYLYVGITSPGGKLYSSFLDKYANVPEWLTILIAKTSMLLLKLAGYAVYQKNPANIIMEGGGGVNIAWGCLGVGAMSLWAAFITAHKASARYKLRWILAGIILICIVNILRVITIVISLHNHWRYPLQFDAHTSFNILTYAVIVAFMYIFIRNYKAQSYKQ</sequence>
<evidence type="ECO:0000313" key="9">
    <source>
        <dbReference type="EMBL" id="SFQ35390.1"/>
    </source>
</evidence>
<evidence type="ECO:0000256" key="6">
    <source>
        <dbReference type="ARBA" id="ARBA00022989"/>
    </source>
</evidence>
<dbReference type="GO" id="GO:0005886">
    <property type="term" value="C:plasma membrane"/>
    <property type="evidence" value="ECO:0007669"/>
    <property type="project" value="UniProtKB-SubCell"/>
</dbReference>
<evidence type="ECO:0000256" key="1">
    <source>
        <dbReference type="ARBA" id="ARBA00004651"/>
    </source>
</evidence>
<keyword evidence="10" id="KW-1185">Reference proteome</keyword>
<feature type="transmembrane region" description="Helical" evidence="8">
    <location>
        <begin position="98"/>
        <end position="116"/>
    </location>
</feature>
<dbReference type="NCBIfam" id="TIGR04178">
    <property type="entry name" value="exo_archaeo"/>
    <property type="match status" value="1"/>
</dbReference>
<dbReference type="RefSeq" id="WP_177191923.1">
    <property type="nucleotide sequence ID" value="NZ_FOXQ01000009.1"/>
</dbReference>
<gene>
    <name evidence="9" type="ORF">SAMN05444277_109177</name>
</gene>
<name>A0A1I5XU24_9BACT</name>
<dbReference type="Pfam" id="PF09721">
    <property type="entry name" value="Exosortase_EpsH"/>
    <property type="match status" value="1"/>
</dbReference>
<comment type="subcellular location">
    <subcellularLocation>
        <location evidence="1">Cell membrane</location>
        <topology evidence="1">Multi-pass membrane protein</topology>
    </subcellularLocation>
</comment>
<accession>A0A1I5XU24</accession>
<proteinExistence type="predicted"/>
<dbReference type="GO" id="GO:0006508">
    <property type="term" value="P:proteolysis"/>
    <property type="evidence" value="ECO:0007669"/>
    <property type="project" value="UniProtKB-KW"/>
</dbReference>
<reference evidence="9 10" key="1">
    <citation type="submission" date="2016-10" db="EMBL/GenBank/DDBJ databases">
        <authorList>
            <person name="de Groot N.N."/>
        </authorList>
    </citation>
    <scope>NUCLEOTIDE SEQUENCE [LARGE SCALE GENOMIC DNA]</scope>
    <source>
        <strain evidence="9 10">DSM 28286</strain>
    </source>
</reference>
<evidence type="ECO:0000256" key="4">
    <source>
        <dbReference type="ARBA" id="ARBA00022692"/>
    </source>
</evidence>
<evidence type="ECO:0000256" key="3">
    <source>
        <dbReference type="ARBA" id="ARBA00022670"/>
    </source>
</evidence>
<keyword evidence="6 8" id="KW-1133">Transmembrane helix</keyword>
<keyword evidence="5" id="KW-0378">Hydrolase</keyword>
<dbReference type="InterPro" id="IPR019127">
    <property type="entry name" value="Exosortase"/>
</dbReference>
<protein>
    <submittedName>
        <fullName evidence="9">Exosortase/archaeosortase family protein</fullName>
    </submittedName>
</protein>
<dbReference type="Proteomes" id="UP000199031">
    <property type="component" value="Unassembled WGS sequence"/>
</dbReference>
<evidence type="ECO:0000256" key="7">
    <source>
        <dbReference type="ARBA" id="ARBA00023136"/>
    </source>
</evidence>
<feature type="transmembrane region" description="Helical" evidence="8">
    <location>
        <begin position="128"/>
        <end position="151"/>
    </location>
</feature>
<evidence type="ECO:0000256" key="2">
    <source>
        <dbReference type="ARBA" id="ARBA00022475"/>
    </source>
</evidence>
<keyword evidence="7 8" id="KW-0472">Membrane</keyword>
<dbReference type="STRING" id="1465490.SAMN05444277_109177"/>
<evidence type="ECO:0000256" key="8">
    <source>
        <dbReference type="SAM" id="Phobius"/>
    </source>
</evidence>
<dbReference type="AlphaFoldDB" id="A0A1I5XU24"/>
<organism evidence="9 10">
    <name type="scientific">Parafilimonas terrae</name>
    <dbReference type="NCBI Taxonomy" id="1465490"/>
    <lineage>
        <taxon>Bacteria</taxon>
        <taxon>Pseudomonadati</taxon>
        <taxon>Bacteroidota</taxon>
        <taxon>Chitinophagia</taxon>
        <taxon>Chitinophagales</taxon>
        <taxon>Chitinophagaceae</taxon>
        <taxon>Parafilimonas</taxon>
    </lineage>
</organism>
<feature type="transmembrane region" description="Helical" evidence="8">
    <location>
        <begin position="19"/>
        <end position="39"/>
    </location>
</feature>
<keyword evidence="3" id="KW-0645">Protease</keyword>
<keyword evidence="4 8" id="KW-0812">Transmembrane</keyword>
<dbReference type="EMBL" id="FOXQ01000009">
    <property type="protein sequence ID" value="SFQ35390.1"/>
    <property type="molecule type" value="Genomic_DNA"/>
</dbReference>
<feature type="transmembrane region" description="Helical" evidence="8">
    <location>
        <begin position="163"/>
        <end position="183"/>
    </location>
</feature>
<dbReference type="GO" id="GO:0008233">
    <property type="term" value="F:peptidase activity"/>
    <property type="evidence" value="ECO:0007669"/>
    <property type="project" value="UniProtKB-KW"/>
</dbReference>
<evidence type="ECO:0000313" key="10">
    <source>
        <dbReference type="Proteomes" id="UP000199031"/>
    </source>
</evidence>